<sequence length="345" mass="34656">MLILFLSACAQGGAGSSSAPGTSASSGTGNPACDLITPEIAAKVDPTLSGSGGGQPGKPPGSPAYLCGYTSKSDKGLNALSVALTSPASADDIEDVKKTSDCYPVTGIGDFACFQWTGWFRGEGSGASANTILHAVRGTETLDLRYLAPPPTIPGSSATGPSPDGTAVARAVAQAAVDAGWGNGTALDVPSAPQVGPPATTDNPVCALVSADKVKQAFGATTDAQLLPGETSCRYTFGKQGTPGPDSIVFSVQLEKGAASSPAFGTLQGEKVSGVGDRAAVTTGTFPRVKSDRPPGDEPITTIDLMVVRGKDAALFTVQVLISPTGPTLDQTKDQLIGLARGIQF</sequence>
<dbReference type="Proteomes" id="UP001500432">
    <property type="component" value="Unassembled WGS sequence"/>
</dbReference>
<keyword evidence="3" id="KW-1185">Reference proteome</keyword>
<proteinExistence type="predicted"/>
<evidence type="ECO:0000313" key="3">
    <source>
        <dbReference type="Proteomes" id="UP001500432"/>
    </source>
</evidence>
<accession>A0ABN3C4I2</accession>
<dbReference type="EMBL" id="BAAAQW010000014">
    <property type="protein sequence ID" value="GAA2203586.1"/>
    <property type="molecule type" value="Genomic_DNA"/>
</dbReference>
<dbReference type="RefSeq" id="WP_344301279.1">
    <property type="nucleotide sequence ID" value="NZ_BAAAQW010000014.1"/>
</dbReference>
<feature type="region of interest" description="Disordered" evidence="1">
    <location>
        <begin position="44"/>
        <end position="64"/>
    </location>
</feature>
<evidence type="ECO:0000313" key="2">
    <source>
        <dbReference type="EMBL" id="GAA2203586.1"/>
    </source>
</evidence>
<organism evidence="2 3">
    <name type="scientific">Sinomonas flava</name>
    <dbReference type="NCBI Taxonomy" id="496857"/>
    <lineage>
        <taxon>Bacteria</taxon>
        <taxon>Bacillati</taxon>
        <taxon>Actinomycetota</taxon>
        <taxon>Actinomycetes</taxon>
        <taxon>Micrococcales</taxon>
        <taxon>Micrococcaceae</taxon>
        <taxon>Sinomonas</taxon>
    </lineage>
</organism>
<evidence type="ECO:0008006" key="4">
    <source>
        <dbReference type="Google" id="ProtNLM"/>
    </source>
</evidence>
<gene>
    <name evidence="2" type="ORF">GCM10009849_36570</name>
</gene>
<comment type="caution">
    <text evidence="2">The sequence shown here is derived from an EMBL/GenBank/DDBJ whole genome shotgun (WGS) entry which is preliminary data.</text>
</comment>
<name>A0ABN3C4I2_9MICC</name>
<evidence type="ECO:0000256" key="1">
    <source>
        <dbReference type="SAM" id="MobiDB-lite"/>
    </source>
</evidence>
<protein>
    <recommendedName>
        <fullName evidence="4">DUF3558 domain-containing protein</fullName>
    </recommendedName>
</protein>
<reference evidence="2 3" key="1">
    <citation type="journal article" date="2019" name="Int. J. Syst. Evol. Microbiol.">
        <title>The Global Catalogue of Microorganisms (GCM) 10K type strain sequencing project: providing services to taxonomists for standard genome sequencing and annotation.</title>
        <authorList>
            <consortium name="The Broad Institute Genomics Platform"/>
            <consortium name="The Broad Institute Genome Sequencing Center for Infectious Disease"/>
            <person name="Wu L."/>
            <person name="Ma J."/>
        </authorList>
    </citation>
    <scope>NUCLEOTIDE SEQUENCE [LARGE SCALE GENOMIC DNA]</scope>
    <source>
        <strain evidence="2 3">JCM 16034</strain>
    </source>
</reference>